<keyword evidence="2" id="KW-1185">Reference proteome</keyword>
<dbReference type="GeneID" id="117231619"/>
<reference evidence="3" key="1">
    <citation type="submission" date="2025-08" db="UniProtKB">
        <authorList>
            <consortium name="RefSeq"/>
        </authorList>
    </citation>
    <scope>IDENTIFICATION</scope>
    <source>
        <tissue evidence="3">Muscle</tissue>
    </source>
</reference>
<evidence type="ECO:0000313" key="3">
    <source>
        <dbReference type="RefSeq" id="XP_033346110.1"/>
    </source>
</evidence>
<sequence>MLLRRVLEVNVTVVRNPSMTIERTTITLRNEHFPDITDLFIDVETICDEQPFRIYCRISERDYVPVYNFISFKGGFELICSPKLYVVVDEPVLDTPSTRSGSRDSIRKSSYFGEISSRGSEEFKVKSDVPSTLMLSDIEILQCALSILKECDDDPGVSFRYLFVNTPPLHGRELKDTDRQMKILVKGFPRPKAKPSHEPFPEVRNILSQATSKGSKKRRK</sequence>
<dbReference type="Proteomes" id="UP000504631">
    <property type="component" value="Unplaced"/>
</dbReference>
<evidence type="ECO:0000313" key="2">
    <source>
        <dbReference type="Proteomes" id="UP000504631"/>
    </source>
</evidence>
<dbReference type="RefSeq" id="XP_033346110.1">
    <property type="nucleotide sequence ID" value="XM_033490219.1"/>
</dbReference>
<gene>
    <name evidence="3" type="primary">LOC117231619</name>
</gene>
<evidence type="ECO:0000256" key="1">
    <source>
        <dbReference type="SAM" id="MobiDB-lite"/>
    </source>
</evidence>
<name>A0A6J3K0U7_9HYME</name>
<accession>A0A6J3K0U7</accession>
<dbReference type="KEGG" id="bvk:117231619"/>
<protein>
    <submittedName>
        <fullName evidence="3">Uncharacterized protein LOC117231619</fullName>
    </submittedName>
</protein>
<feature type="region of interest" description="Disordered" evidence="1">
    <location>
        <begin position="188"/>
        <end position="220"/>
    </location>
</feature>
<dbReference type="AlphaFoldDB" id="A0A6J3K0U7"/>
<organism evidence="2 3">
    <name type="scientific">Bombus vosnesenskii</name>
    <dbReference type="NCBI Taxonomy" id="207650"/>
    <lineage>
        <taxon>Eukaryota</taxon>
        <taxon>Metazoa</taxon>
        <taxon>Ecdysozoa</taxon>
        <taxon>Arthropoda</taxon>
        <taxon>Hexapoda</taxon>
        <taxon>Insecta</taxon>
        <taxon>Pterygota</taxon>
        <taxon>Neoptera</taxon>
        <taxon>Endopterygota</taxon>
        <taxon>Hymenoptera</taxon>
        <taxon>Apocrita</taxon>
        <taxon>Aculeata</taxon>
        <taxon>Apoidea</taxon>
        <taxon>Anthophila</taxon>
        <taxon>Apidae</taxon>
        <taxon>Bombus</taxon>
        <taxon>Pyrobombus</taxon>
    </lineage>
</organism>
<proteinExistence type="predicted"/>